<evidence type="ECO:0000256" key="1">
    <source>
        <dbReference type="SAM" id="SignalP"/>
    </source>
</evidence>
<evidence type="ECO:0000313" key="3">
    <source>
        <dbReference type="Proteomes" id="UP000596063"/>
    </source>
</evidence>
<dbReference type="KEGG" id="snan:I6N98_01815"/>
<dbReference type="EMBL" id="CP066167">
    <property type="protein sequence ID" value="QQD18634.1"/>
    <property type="molecule type" value="Genomic_DNA"/>
</dbReference>
<proteinExistence type="predicted"/>
<reference evidence="2 3" key="1">
    <citation type="submission" date="2020-12" db="EMBL/GenBank/DDBJ databases">
        <authorList>
            <person name="Shan Y."/>
        </authorList>
    </citation>
    <scope>NUCLEOTIDE SEQUENCE [LARGE SCALE GENOMIC DNA]</scope>
    <source>
        <strain evidence="3">csc3.9</strain>
    </source>
</reference>
<keyword evidence="1" id="KW-0732">Signal</keyword>
<feature type="signal peptide" evidence="1">
    <location>
        <begin position="1"/>
        <end position="32"/>
    </location>
</feature>
<keyword evidence="3" id="KW-1185">Reference proteome</keyword>
<dbReference type="RefSeq" id="WP_198570125.1">
    <property type="nucleotide sequence ID" value="NZ_CP066167.1"/>
</dbReference>
<organism evidence="2 3">
    <name type="scientific">Spongiibacter nanhainus</name>
    <dbReference type="NCBI Taxonomy" id="2794344"/>
    <lineage>
        <taxon>Bacteria</taxon>
        <taxon>Pseudomonadati</taxon>
        <taxon>Pseudomonadota</taxon>
        <taxon>Gammaproteobacteria</taxon>
        <taxon>Cellvibrionales</taxon>
        <taxon>Spongiibacteraceae</taxon>
        <taxon>Spongiibacter</taxon>
    </lineage>
</organism>
<feature type="chain" id="PRO_5032852212" evidence="1">
    <location>
        <begin position="33"/>
        <end position="185"/>
    </location>
</feature>
<protein>
    <submittedName>
        <fullName evidence="2">Uncharacterized protein</fullName>
    </submittedName>
</protein>
<dbReference type="Proteomes" id="UP000596063">
    <property type="component" value="Chromosome"/>
</dbReference>
<gene>
    <name evidence="2" type="ORF">I6N98_01815</name>
</gene>
<accession>A0A7T4R1P1</accession>
<dbReference type="AlphaFoldDB" id="A0A7T4R1P1"/>
<evidence type="ECO:0000313" key="2">
    <source>
        <dbReference type="EMBL" id="QQD18634.1"/>
    </source>
</evidence>
<sequence>MSLIQLAKRAAVVSLSRAAGAALLLASPLVLACPFPDSDRGEAPAWLCDEPLFDGAQYTAVGDKSRVPSISLQNRLAGKAAMVAVTGKLLEAGRDQLLSKLPPATRLTLPEADNLSVVARFDGIRVLEKTQSPRRHLYVLAGVPDSEADAQLAIACREVVSANRKQLRKAMPETDLAALCLTEKN</sequence>
<name>A0A7T4R1P1_9GAMM</name>